<feature type="compositionally biased region" description="Polar residues" evidence="1">
    <location>
        <begin position="1383"/>
        <end position="1396"/>
    </location>
</feature>
<feature type="region of interest" description="Disordered" evidence="1">
    <location>
        <begin position="1878"/>
        <end position="1906"/>
    </location>
</feature>
<dbReference type="CDD" id="cd00198">
    <property type="entry name" value="vWFA"/>
    <property type="match status" value="1"/>
</dbReference>
<dbReference type="Proteomes" id="UP001634394">
    <property type="component" value="Unassembled WGS sequence"/>
</dbReference>
<feature type="region of interest" description="Disordered" evidence="1">
    <location>
        <begin position="1711"/>
        <end position="1743"/>
    </location>
</feature>
<dbReference type="InterPro" id="IPR050525">
    <property type="entry name" value="ECM_Assembly_Org"/>
</dbReference>
<dbReference type="SUPFAM" id="SSF57625">
    <property type="entry name" value="Invertebrate chitin-binding proteins"/>
    <property type="match status" value="1"/>
</dbReference>
<feature type="compositionally biased region" description="Low complexity" evidence="1">
    <location>
        <begin position="1371"/>
        <end position="1382"/>
    </location>
</feature>
<dbReference type="EMBL" id="JBJQND010000014">
    <property type="protein sequence ID" value="KAL3856019.1"/>
    <property type="molecule type" value="Genomic_DNA"/>
</dbReference>
<dbReference type="SMART" id="SM00494">
    <property type="entry name" value="ChtBD2"/>
    <property type="match status" value="2"/>
</dbReference>
<keyword evidence="5" id="KW-1185">Reference proteome</keyword>
<dbReference type="InterPro" id="IPR036465">
    <property type="entry name" value="vWFA_dom_sf"/>
</dbReference>
<evidence type="ECO:0000313" key="5">
    <source>
        <dbReference type="Proteomes" id="UP001634394"/>
    </source>
</evidence>
<evidence type="ECO:0000313" key="4">
    <source>
        <dbReference type="EMBL" id="KAL3856019.1"/>
    </source>
</evidence>
<dbReference type="Pfam" id="PF00092">
    <property type="entry name" value="VWA"/>
    <property type="match status" value="4"/>
</dbReference>
<protein>
    <submittedName>
        <fullName evidence="4">Uncharacterized protein</fullName>
    </submittedName>
</protein>
<dbReference type="CDD" id="cd01450">
    <property type="entry name" value="vWFA_subfamily_ECM"/>
    <property type="match status" value="2"/>
</dbReference>
<dbReference type="Gene3D" id="3.40.50.410">
    <property type="entry name" value="von Willebrand factor, type A domain"/>
    <property type="match status" value="4"/>
</dbReference>
<reference evidence="4 5" key="1">
    <citation type="submission" date="2024-11" db="EMBL/GenBank/DDBJ databases">
        <title>Chromosome-level genome assembly of the freshwater bivalve Anodonta woodiana.</title>
        <authorList>
            <person name="Chen X."/>
        </authorList>
    </citation>
    <scope>NUCLEOTIDE SEQUENCE [LARGE SCALE GENOMIC DNA]</scope>
    <source>
        <strain evidence="4">MN2024</strain>
        <tissue evidence="4">Gills</tissue>
    </source>
</reference>
<dbReference type="Gene3D" id="2.170.140.10">
    <property type="entry name" value="Chitin binding domain"/>
    <property type="match status" value="1"/>
</dbReference>
<feature type="compositionally biased region" description="Polar residues" evidence="1">
    <location>
        <begin position="1535"/>
        <end position="1570"/>
    </location>
</feature>
<feature type="compositionally biased region" description="Polar residues" evidence="1">
    <location>
        <begin position="1442"/>
        <end position="1473"/>
    </location>
</feature>
<comment type="caution">
    <text evidence="4">The sequence shown here is derived from an EMBL/GenBank/DDBJ whole genome shotgun (WGS) entry which is preliminary data.</text>
</comment>
<evidence type="ECO:0000259" key="2">
    <source>
        <dbReference type="PROSITE" id="PS50234"/>
    </source>
</evidence>
<feature type="domain" description="VWFA" evidence="2">
    <location>
        <begin position="1"/>
        <end position="172"/>
    </location>
</feature>
<feature type="domain" description="VWFA" evidence="2">
    <location>
        <begin position="422"/>
        <end position="592"/>
    </location>
</feature>
<feature type="domain" description="VWFA" evidence="2">
    <location>
        <begin position="639"/>
        <end position="808"/>
    </location>
</feature>
<feature type="compositionally biased region" description="Polar residues" evidence="1">
    <location>
        <begin position="1344"/>
        <end position="1360"/>
    </location>
</feature>
<dbReference type="InterPro" id="IPR002035">
    <property type="entry name" value="VWF_A"/>
</dbReference>
<dbReference type="SUPFAM" id="SSF53300">
    <property type="entry name" value="vWA-like"/>
    <property type="match status" value="4"/>
</dbReference>
<feature type="region of interest" description="Disordered" evidence="1">
    <location>
        <begin position="1223"/>
        <end position="1251"/>
    </location>
</feature>
<accession>A0ABD3V2X4</accession>
<dbReference type="SMART" id="SM00327">
    <property type="entry name" value="VWA"/>
    <property type="match status" value="4"/>
</dbReference>
<sequence length="2374" mass="250339">MFLMDGSDSIDQQEWEQEKSFVSRLVNDLDISKDAIHAGVVIYSADIGDHIGLTPFKPKPVLRARITTLRHPTGISTNTAKGIERVRETFKSQPANRKGAQKILIVITDGSSENPQATLEQAKMAKEEGIRIFSVGVGNNIFVEELKQIASSEKKYYPVPDFNALRSIEADVRAMICRVITTTKTPPVTFAPPTTPPFIPLPQNRICDVPADIVFVIDGSDSISDPDFSRLKNFVANLIDNFEISPQAIHIGMIVYSTLIGETVGLQPFKSKMVLKVFARNLAHPKFGTNTAKGISAAIEMIGEQGRQHAPKIIVVITDGRSTNPRDTIYQANLAKMQKMTIISVGVGSQIFDAELNQIASSGEHFYVQDFAALEQTVQALRNLICLSLTTTSTSTTTEEIPTTPPGILPLPEGRICDVPADVVFLMDGSDSIHPSDWKRQTNFVANLVNNLQIGPTTIHAGVVVYSSQIGETIDLAPFKPKPVLMARAKTLSQPRFGTDTALGIQKVREMIKTQGRPNAPRVAVIITDGRSTYPAQTINQASLAKADGIVMIAVGVGDLIFMDELSSIATSERKLFNVTDFRSLQLIVRSLRDLICQVIKTTTPPPTTSTTTVPPTTPMTTPVTVPLTPCIESRTMADIVFLVDGSSRLNKYEWVKQTHFMANFLDGIEIGPEYVHVGMVVYGTAVGDTVGIKPFKPRYKLQEHSHGLLHPQGESNAAVGIKKAREIFQTQGRVGSPQFIVHMTDGPTSSLAESMYQANEARVEGITIISVGVGNVPVTEQQAIASSASTIVNTQSFDTLPYALEKLRGMVCSLLAVTTPAPPTTTPTPGLCDGCLIDNGVGFNPFPGDCTKFVQCWKEGNTVQAVIRSCPFGQFWDADAITCRPSFLVTCAADPCATTQAGFTYGMPKYGCRAYFKCLDGRSIGHCCALGTAYVEGLGCMEDKMCTDVCPPEGGIAVSPGCDKKPHWDKRYYIEVVLGRGEVVRPCPPGTGFSENRCECDVNVGDILPFPGETCTPSAHYPFDIDLMDHSMNRIPTGITNVRLTDLGTAYFSGRSDMNLWRFAGVDWKNVIVIKFKFRFDHWNKHVDYGGLPVDLGVDMHVDTGLTGNMTMGDIDWNLWKRLQMVRNIADWRQFLQDFGKSKDFAMFLTQLGLKPATTNTVQIIRILGTPEAFAEMQIMLQKLHSWFLQGSGDIMLLMKQLGSMKGFVNWKDVVNRLSRGGAATGSSDKTTAVDASASNGGQSGAGSATLAGGQLSWNWNGGSGSFGMGEASQGSDTWSSGHSQRSGMEGESLTGLGSSGTWSTGQSQTGGLGGESLTNLGSGGTWSTGPSQGGMGRDNRTVDGSTGTWSAGQTQQSGMQGGAWTGDQGSSSSMTGVSGSLNWNTGGHNTQWNGPQDRIGGVDWNSGGQNTQTGSSGSGSGSWQWVPGGNNGGGQGQGITGSWQWMSGSGIFGTQSMDQNQMESSTSATGSWQGGIGSRGTDFTSSMGGGDSFFGSQTQLENGFWPGQGSVQGSGLSGMGIWGTDMSGSQNAIHTQSAGQGTGSLSGQNWQGVMDSRSTGKGSSQTGVRTGKEGIEQNILDGGMFGQGSWQAGMGTWGGDGGVAGTQTSGSTFDQTKNILGTSNSTAWEEVLKNLKVNTGKSGGVWQIGSGWDQVRNQLQGGSGSWNVSVSSGSITFPGITQGDQMGGRWLNAGSMGGMAVEGSGTIVGSGQVRMGRNDGTGYSAKTVKDTTKSGSSNSSKTITGRIVEVKTEKSDITGQHTIAQQGNGNSIGKVVTGSGVVIGAGSRGGGESGSGGQFIVTSSGSQQGSQLFESGLVGGSNERVVVAKGGGMQTGSGVGGGQFTLGSSGSHQGGQLFEGGEGGGASGRVVVVKTGGTQGDTSVGQGTMQVSGTGMIRGRGGVSESGVVGGGTISGVNMSFNAEEGVITGKNVINKDIKEVPVSNVNTMRVREIVQELKPVIFSATSEDGTSGGSTVRREQVITRTVIPGVNTGGIQIIGADVDGQGESMKKSGSFTRRIALGEGTSGSNLESALQGLGEVVIGSDGKTKMLKTADGRLIPIEVQMTGQGAVAGEVTINKQPVQNQVVGTIERTIQKKVIPGGAITFQGSSIADNAVPEGGGGAIRQRIISRDTVPVGSLTLSGKLSGRGDSGSDGGQTVIKRTVQSQVVPGGSVSFSGSSSGTAGMRSSGGTSGDSELVDPFANLGFLTSEGAEHLLDTFSVTTRKKRSTRRSKRSVNPLDYQALVTNCQGRGNQGPSIMIVANENDVQFALKTYDHKDPAVVSVPIVEGWNDVTMIYDGRKLTGVVENWKGMKKDSLNLSGNIERRQAGLLVGSCEGFKSFLGEIDQLTVYHCVPGAIMELREKMPPQGR</sequence>
<feature type="compositionally biased region" description="Low complexity" evidence="1">
    <location>
        <begin position="1407"/>
        <end position="1417"/>
    </location>
</feature>
<proteinExistence type="predicted"/>
<dbReference type="PROSITE" id="PS50940">
    <property type="entry name" value="CHIT_BIND_II"/>
    <property type="match status" value="1"/>
</dbReference>
<feature type="compositionally biased region" description="Polar residues" evidence="1">
    <location>
        <begin position="1274"/>
        <end position="1287"/>
    </location>
</feature>
<feature type="compositionally biased region" description="Gly residues" evidence="1">
    <location>
        <begin position="1323"/>
        <end position="1338"/>
    </location>
</feature>
<feature type="compositionally biased region" description="Low complexity" evidence="1">
    <location>
        <begin position="2173"/>
        <end position="2185"/>
    </location>
</feature>
<feature type="compositionally biased region" description="Low complexity" evidence="1">
    <location>
        <begin position="1288"/>
        <end position="1309"/>
    </location>
</feature>
<feature type="region of interest" description="Disordered" evidence="1">
    <location>
        <begin position="1263"/>
        <end position="1493"/>
    </location>
</feature>
<feature type="compositionally biased region" description="Low complexity" evidence="1">
    <location>
        <begin position="1237"/>
        <end position="1251"/>
    </location>
</feature>
<dbReference type="PROSITE" id="PS50234">
    <property type="entry name" value="VWFA"/>
    <property type="match status" value="4"/>
</dbReference>
<dbReference type="InterPro" id="IPR002557">
    <property type="entry name" value="Chitin-bd_dom"/>
</dbReference>
<dbReference type="Pfam" id="PF01607">
    <property type="entry name" value="CBM_14"/>
    <property type="match status" value="1"/>
</dbReference>
<evidence type="ECO:0000259" key="3">
    <source>
        <dbReference type="PROSITE" id="PS50940"/>
    </source>
</evidence>
<evidence type="ECO:0000256" key="1">
    <source>
        <dbReference type="SAM" id="MobiDB-lite"/>
    </source>
</evidence>
<feature type="domain" description="Chitin-binding type-2" evidence="3">
    <location>
        <begin position="833"/>
        <end position="894"/>
    </location>
</feature>
<feature type="compositionally biased region" description="Gly residues" evidence="1">
    <location>
        <begin position="1431"/>
        <end position="1441"/>
    </location>
</feature>
<feature type="compositionally biased region" description="Polar residues" evidence="1">
    <location>
        <begin position="1882"/>
        <end position="1895"/>
    </location>
</feature>
<dbReference type="PANTHER" id="PTHR24020:SF84">
    <property type="entry name" value="VWFA DOMAIN-CONTAINING PROTEIN"/>
    <property type="match status" value="1"/>
</dbReference>
<name>A0ABD3V2X4_SINWO</name>
<feature type="domain" description="VWFA" evidence="2">
    <location>
        <begin position="212"/>
        <end position="381"/>
    </location>
</feature>
<organism evidence="4 5">
    <name type="scientific">Sinanodonta woodiana</name>
    <name type="common">Chinese pond mussel</name>
    <name type="synonym">Anodonta woodiana</name>
    <dbReference type="NCBI Taxonomy" id="1069815"/>
    <lineage>
        <taxon>Eukaryota</taxon>
        <taxon>Metazoa</taxon>
        <taxon>Spiralia</taxon>
        <taxon>Lophotrochozoa</taxon>
        <taxon>Mollusca</taxon>
        <taxon>Bivalvia</taxon>
        <taxon>Autobranchia</taxon>
        <taxon>Heteroconchia</taxon>
        <taxon>Palaeoheterodonta</taxon>
        <taxon>Unionida</taxon>
        <taxon>Unionoidea</taxon>
        <taxon>Unionidae</taxon>
        <taxon>Unioninae</taxon>
        <taxon>Sinanodonta</taxon>
    </lineage>
</organism>
<gene>
    <name evidence="4" type="ORF">ACJMK2_015216</name>
</gene>
<feature type="region of interest" description="Disordered" evidence="1">
    <location>
        <begin position="1535"/>
        <end position="1571"/>
    </location>
</feature>
<dbReference type="PRINTS" id="PR00453">
    <property type="entry name" value="VWFADOMAIN"/>
</dbReference>
<dbReference type="PANTHER" id="PTHR24020">
    <property type="entry name" value="COLLAGEN ALPHA"/>
    <property type="match status" value="1"/>
</dbReference>
<feature type="region of interest" description="Disordered" evidence="1">
    <location>
        <begin position="2173"/>
        <end position="2198"/>
    </location>
</feature>
<dbReference type="InterPro" id="IPR036508">
    <property type="entry name" value="Chitin-bd_dom_sf"/>
</dbReference>